<dbReference type="EMBL" id="JBIMSP010000016">
    <property type="protein sequence ID" value="MFH5242693.1"/>
    <property type="molecule type" value="Genomic_DNA"/>
</dbReference>
<feature type="region of interest" description="Disordered" evidence="1">
    <location>
        <begin position="221"/>
        <end position="246"/>
    </location>
</feature>
<dbReference type="Proteomes" id="UP001609176">
    <property type="component" value="Unassembled WGS sequence"/>
</dbReference>
<proteinExistence type="predicted"/>
<accession>A0ABW7K4X7</accession>
<gene>
    <name evidence="3" type="ORF">ACHIPV_12475</name>
    <name evidence="2" type="ORF">ACHIRB_13675</name>
</gene>
<evidence type="ECO:0000313" key="3">
    <source>
        <dbReference type="EMBL" id="MFH5242693.1"/>
    </source>
</evidence>
<organism evidence="2 5">
    <name type="scientific">Antrihabitans spumae</name>
    <dbReference type="NCBI Taxonomy" id="3373370"/>
    <lineage>
        <taxon>Bacteria</taxon>
        <taxon>Bacillati</taxon>
        <taxon>Actinomycetota</taxon>
        <taxon>Actinomycetes</taxon>
        <taxon>Mycobacteriales</taxon>
        <taxon>Nocardiaceae</taxon>
        <taxon>Antrihabitans</taxon>
    </lineage>
</organism>
<dbReference type="RefSeq" id="WP_395124563.1">
    <property type="nucleotide sequence ID" value="NZ_JBIMSP010000016.1"/>
</dbReference>
<protein>
    <submittedName>
        <fullName evidence="2">Uncharacterized protein</fullName>
    </submittedName>
</protein>
<dbReference type="EMBL" id="JBIMSN010000057">
    <property type="protein sequence ID" value="MFH5229606.1"/>
    <property type="molecule type" value="Genomic_DNA"/>
</dbReference>
<evidence type="ECO:0000313" key="2">
    <source>
        <dbReference type="EMBL" id="MFH5229606.1"/>
    </source>
</evidence>
<evidence type="ECO:0000313" key="5">
    <source>
        <dbReference type="Proteomes" id="UP001609219"/>
    </source>
</evidence>
<evidence type="ECO:0000313" key="4">
    <source>
        <dbReference type="Proteomes" id="UP001609176"/>
    </source>
</evidence>
<reference evidence="4 5" key="1">
    <citation type="submission" date="2024-10" db="EMBL/GenBank/DDBJ databases">
        <authorList>
            <person name="Riesco R."/>
        </authorList>
    </citation>
    <scope>NUCLEOTIDE SEQUENCE [LARGE SCALE GENOMIC DNA]</scope>
    <source>
        <strain evidence="3 4">NCIMB 15448</strain>
        <strain evidence="2 5">NCIMB 15450</strain>
    </source>
</reference>
<evidence type="ECO:0000256" key="1">
    <source>
        <dbReference type="SAM" id="MobiDB-lite"/>
    </source>
</evidence>
<comment type="caution">
    <text evidence="2">The sequence shown here is derived from an EMBL/GenBank/DDBJ whole genome shotgun (WGS) entry which is preliminary data.</text>
</comment>
<dbReference type="Proteomes" id="UP001609219">
    <property type="component" value="Unassembled WGS sequence"/>
</dbReference>
<keyword evidence="5" id="KW-1185">Reference proteome</keyword>
<name>A0ABW7K4X7_9NOCA</name>
<sequence length="246" mass="27107">MAAAVPTEMANWWPKVERRFDGLAPEISVLVVPTQHGRVTALSFATDRSPYVVTTDGGSVTHETPWRVGNKTRTANRSQLLSLLVANTVVPDLELINPEISCIAATATVDNLKFEAGLFISAKERAMLPNHRWSVAISSEEWDAEGWGPLRPTLHVNRVGLDVEGPGVHVSDHSGLHVDGSGRVALRAELIAADNWSSEHRRTLSLQPSLRVVLEMPVDRQNRSARTTTTLRHRPSPTAAAFWREH</sequence>